<dbReference type="PANTHER" id="PTHR43643">
    <property type="entry name" value="HISTIDINOL-PHOSPHATE AMINOTRANSFERASE 2"/>
    <property type="match status" value="1"/>
</dbReference>
<accession>A0A382XIG5</accession>
<keyword evidence="2" id="KW-0808">Transferase</keyword>
<dbReference type="Gene3D" id="3.90.1150.10">
    <property type="entry name" value="Aspartate Aminotransferase, domain 1"/>
    <property type="match status" value="1"/>
</dbReference>
<organism evidence="5">
    <name type="scientific">marine metagenome</name>
    <dbReference type="NCBI Taxonomy" id="408172"/>
    <lineage>
        <taxon>unclassified sequences</taxon>
        <taxon>metagenomes</taxon>
        <taxon>ecological metagenomes</taxon>
    </lineage>
</organism>
<feature type="non-terminal residue" evidence="5">
    <location>
        <position position="1"/>
    </location>
</feature>
<reference evidence="5" key="1">
    <citation type="submission" date="2018-05" db="EMBL/GenBank/DDBJ databases">
        <authorList>
            <person name="Lanie J.A."/>
            <person name="Ng W.-L."/>
            <person name="Kazmierczak K.M."/>
            <person name="Andrzejewski T.M."/>
            <person name="Davidsen T.M."/>
            <person name="Wayne K.J."/>
            <person name="Tettelin H."/>
            <person name="Glass J.I."/>
            <person name="Rusch D."/>
            <person name="Podicherti R."/>
            <person name="Tsui H.-C.T."/>
            <person name="Winkler M.E."/>
        </authorList>
    </citation>
    <scope>NUCLEOTIDE SEQUENCE</scope>
</reference>
<gene>
    <name evidence="5" type="ORF">METZ01_LOCUS423811</name>
</gene>
<protein>
    <recommendedName>
        <fullName evidence="4">Aminotransferase class I/classII large domain-containing protein</fullName>
    </recommendedName>
</protein>
<keyword evidence="3" id="KW-0663">Pyridoxal phosphate</keyword>
<feature type="domain" description="Aminotransferase class I/classII large" evidence="4">
    <location>
        <begin position="34"/>
        <end position="103"/>
    </location>
</feature>
<evidence type="ECO:0000259" key="4">
    <source>
        <dbReference type="Pfam" id="PF00155"/>
    </source>
</evidence>
<proteinExistence type="predicted"/>
<dbReference type="AlphaFoldDB" id="A0A382XIG5"/>
<dbReference type="InterPro" id="IPR015421">
    <property type="entry name" value="PyrdxlP-dep_Trfase_major"/>
</dbReference>
<dbReference type="SUPFAM" id="SSF53383">
    <property type="entry name" value="PLP-dependent transferases"/>
    <property type="match status" value="1"/>
</dbReference>
<dbReference type="GO" id="GO:0030170">
    <property type="term" value="F:pyridoxal phosphate binding"/>
    <property type="evidence" value="ECO:0007669"/>
    <property type="project" value="InterPro"/>
</dbReference>
<sequence length="103" mass="10850">VKPKVPSRVLEIEPYEPGRPVEEVERELGIAGSIKLASNENPLGPSPAALSVLREAAAKAPSDIHRYPDGNGTVLRNALAAFAGVETEQVVIGNGSNEVIELL</sequence>
<dbReference type="PANTHER" id="PTHR43643:SF3">
    <property type="entry name" value="HISTIDINOL-PHOSPHATE AMINOTRANSFERASE"/>
    <property type="match status" value="1"/>
</dbReference>
<dbReference type="InterPro" id="IPR050106">
    <property type="entry name" value="HistidinolP_aminotransfase"/>
</dbReference>
<dbReference type="InterPro" id="IPR004839">
    <property type="entry name" value="Aminotransferase_I/II_large"/>
</dbReference>
<evidence type="ECO:0000313" key="5">
    <source>
        <dbReference type="EMBL" id="SVD70957.1"/>
    </source>
</evidence>
<dbReference type="EMBL" id="UINC01168103">
    <property type="protein sequence ID" value="SVD70957.1"/>
    <property type="molecule type" value="Genomic_DNA"/>
</dbReference>
<dbReference type="InterPro" id="IPR015424">
    <property type="entry name" value="PyrdxlP-dep_Trfase"/>
</dbReference>
<evidence type="ECO:0000256" key="1">
    <source>
        <dbReference type="ARBA" id="ARBA00022576"/>
    </source>
</evidence>
<dbReference type="Gene3D" id="3.40.640.10">
    <property type="entry name" value="Type I PLP-dependent aspartate aminotransferase-like (Major domain)"/>
    <property type="match status" value="1"/>
</dbReference>
<evidence type="ECO:0000256" key="3">
    <source>
        <dbReference type="ARBA" id="ARBA00022898"/>
    </source>
</evidence>
<evidence type="ECO:0000256" key="2">
    <source>
        <dbReference type="ARBA" id="ARBA00022679"/>
    </source>
</evidence>
<dbReference type="Pfam" id="PF00155">
    <property type="entry name" value="Aminotran_1_2"/>
    <property type="match status" value="1"/>
</dbReference>
<feature type="non-terminal residue" evidence="5">
    <location>
        <position position="103"/>
    </location>
</feature>
<dbReference type="GO" id="GO:0008483">
    <property type="term" value="F:transaminase activity"/>
    <property type="evidence" value="ECO:0007669"/>
    <property type="project" value="UniProtKB-KW"/>
</dbReference>
<name>A0A382XIG5_9ZZZZ</name>
<dbReference type="InterPro" id="IPR015422">
    <property type="entry name" value="PyrdxlP-dep_Trfase_small"/>
</dbReference>
<keyword evidence="1" id="KW-0032">Aminotransferase</keyword>